<dbReference type="OrthoDB" id="10573512at2759"/>
<reference evidence="1" key="1">
    <citation type="submission" date="2020-07" db="EMBL/GenBank/DDBJ databases">
        <title>Multicomponent nature underlies the extraordinary mechanical properties of spider dragline silk.</title>
        <authorList>
            <person name="Kono N."/>
            <person name="Nakamura H."/>
            <person name="Mori M."/>
            <person name="Yoshida Y."/>
            <person name="Ohtoshi R."/>
            <person name="Malay A.D."/>
            <person name="Moran D.A.P."/>
            <person name="Tomita M."/>
            <person name="Numata K."/>
            <person name="Arakawa K."/>
        </authorList>
    </citation>
    <scope>NUCLEOTIDE SEQUENCE</scope>
</reference>
<protein>
    <submittedName>
        <fullName evidence="1">Uncharacterized protein</fullName>
    </submittedName>
</protein>
<gene>
    <name evidence="1" type="ORF">TNCT_674291</name>
</gene>
<keyword evidence="2" id="KW-1185">Reference proteome</keyword>
<dbReference type="Proteomes" id="UP000887116">
    <property type="component" value="Unassembled WGS sequence"/>
</dbReference>
<proteinExistence type="predicted"/>
<dbReference type="EMBL" id="BMAO01038410">
    <property type="protein sequence ID" value="GFR24785.1"/>
    <property type="molecule type" value="Genomic_DNA"/>
</dbReference>
<evidence type="ECO:0000313" key="1">
    <source>
        <dbReference type="EMBL" id="GFR24785.1"/>
    </source>
</evidence>
<sequence>MRSRFIARPRGVETLLGPLLSLVPLKPDIWNRTSFVMFTATASSSLSGFLLLGEGMGEVIRDNFHMCSDRLNQSESYGANSILSSSLQGICFLPVM</sequence>
<evidence type="ECO:0000313" key="2">
    <source>
        <dbReference type="Proteomes" id="UP000887116"/>
    </source>
</evidence>
<accession>A0A8X6HM19</accession>
<organism evidence="1 2">
    <name type="scientific">Trichonephila clavata</name>
    <name type="common">Joro spider</name>
    <name type="synonym">Nephila clavata</name>
    <dbReference type="NCBI Taxonomy" id="2740835"/>
    <lineage>
        <taxon>Eukaryota</taxon>
        <taxon>Metazoa</taxon>
        <taxon>Ecdysozoa</taxon>
        <taxon>Arthropoda</taxon>
        <taxon>Chelicerata</taxon>
        <taxon>Arachnida</taxon>
        <taxon>Araneae</taxon>
        <taxon>Araneomorphae</taxon>
        <taxon>Entelegynae</taxon>
        <taxon>Araneoidea</taxon>
        <taxon>Nephilidae</taxon>
        <taxon>Trichonephila</taxon>
    </lineage>
</organism>
<comment type="caution">
    <text evidence="1">The sequence shown here is derived from an EMBL/GenBank/DDBJ whole genome shotgun (WGS) entry which is preliminary data.</text>
</comment>
<name>A0A8X6HM19_TRICU</name>
<dbReference type="AlphaFoldDB" id="A0A8X6HM19"/>